<evidence type="ECO:0000313" key="4">
    <source>
        <dbReference type="EMBL" id="MDV7694755.1"/>
    </source>
</evidence>
<dbReference type="EMBL" id="LXND01000083">
    <property type="protein sequence ID" value="OAD63284.1"/>
    <property type="molecule type" value="Genomic_DNA"/>
</dbReference>
<keyword evidence="2" id="KW-0472">Membrane</keyword>
<dbReference type="Gene3D" id="1.10.260.40">
    <property type="entry name" value="lambda repressor-like DNA-binding domains"/>
    <property type="match status" value="1"/>
</dbReference>
<proteinExistence type="predicted"/>
<protein>
    <submittedName>
        <fullName evidence="4">Helix-turn-helix domain-containing protein</fullName>
    </submittedName>
</protein>
<evidence type="ECO:0000256" key="2">
    <source>
        <dbReference type="SAM" id="Phobius"/>
    </source>
</evidence>
<dbReference type="InterPro" id="IPR001387">
    <property type="entry name" value="Cro/C1-type_HTH"/>
</dbReference>
<dbReference type="SMART" id="SM00530">
    <property type="entry name" value="HTH_XRE"/>
    <property type="match status" value="1"/>
</dbReference>
<dbReference type="RefSeq" id="WP_068808171.1">
    <property type="nucleotide sequence ID" value="NZ_LXND01000083.1"/>
</dbReference>
<dbReference type="SUPFAM" id="SSF47413">
    <property type="entry name" value="lambda repressor-like DNA-binding domains"/>
    <property type="match status" value="1"/>
</dbReference>
<dbReference type="EMBL" id="WERX01000024">
    <property type="protein sequence ID" value="MDV7694755.1"/>
    <property type="molecule type" value="Genomic_DNA"/>
</dbReference>
<reference evidence="5 6" key="1">
    <citation type="submission" date="2016-05" db="EMBL/GenBank/DDBJ databases">
        <title>Draft genome sequence of Pediococcus parvulus 2.6, a probiotic beta-glucan producer strain.</title>
        <authorList>
            <person name="Mohedano M.L."/>
            <person name="Perez-Ramos A."/>
            <person name="Duenas M.T."/>
            <person name="Lamontanara A."/>
            <person name="Orru L."/>
            <person name="Spano G."/>
            <person name="Capozzi V."/>
            <person name="Lopez P."/>
        </authorList>
    </citation>
    <scope>NUCLEOTIDE SEQUENCE [LARGE SCALE GENOMIC DNA]</scope>
    <source>
        <strain evidence="5 6">2.6</strain>
    </source>
</reference>
<keyword evidence="6" id="KW-1185">Reference proteome</keyword>
<dbReference type="PANTHER" id="PTHR46558:SF13">
    <property type="entry name" value="HTH-TYPE TRANSCRIPTIONAL REGULATOR IMMR"/>
    <property type="match status" value="1"/>
</dbReference>
<dbReference type="Proteomes" id="UP000077280">
    <property type="component" value="Unassembled WGS sequence"/>
</dbReference>
<evidence type="ECO:0000313" key="6">
    <source>
        <dbReference type="Proteomes" id="UP000077280"/>
    </source>
</evidence>
<gene>
    <name evidence="5" type="ORF">A7K95_01800</name>
    <name evidence="4" type="ORF">GA842_07725</name>
</gene>
<feature type="transmembrane region" description="Helical" evidence="2">
    <location>
        <begin position="86"/>
        <end position="106"/>
    </location>
</feature>
<comment type="caution">
    <text evidence="4">The sequence shown here is derived from an EMBL/GenBank/DDBJ whole genome shotgun (WGS) entry which is preliminary data.</text>
</comment>
<name>A0AAP5TBM4_9LACO</name>
<organism evidence="4 7">
    <name type="scientific">Pediococcus parvulus</name>
    <dbReference type="NCBI Taxonomy" id="54062"/>
    <lineage>
        <taxon>Bacteria</taxon>
        <taxon>Bacillati</taxon>
        <taxon>Bacillota</taxon>
        <taxon>Bacilli</taxon>
        <taxon>Lactobacillales</taxon>
        <taxon>Lactobacillaceae</taxon>
        <taxon>Pediococcus</taxon>
    </lineage>
</organism>
<dbReference type="InterPro" id="IPR010982">
    <property type="entry name" value="Lambda_DNA-bd_dom_sf"/>
</dbReference>
<feature type="domain" description="HTH cro/C1-type" evidence="3">
    <location>
        <begin position="7"/>
        <end position="61"/>
    </location>
</feature>
<evidence type="ECO:0000313" key="7">
    <source>
        <dbReference type="Proteomes" id="UP001275867"/>
    </source>
</evidence>
<dbReference type="GO" id="GO:0003677">
    <property type="term" value="F:DNA binding"/>
    <property type="evidence" value="ECO:0007669"/>
    <property type="project" value="UniProtKB-KW"/>
</dbReference>
<keyword evidence="2" id="KW-1133">Transmembrane helix</keyword>
<sequence>MKFSTQLRERRKKLKLTQESLANKLNVTRQTLSRWKNDLSYPNLDTLVQISQILNISLDCLPKENENSMVGQISSNVRKKRKYKTVLLIIGLLLIATFVFITFLGYGRATQNATIDHLNPFIKTQDGYAILPNLANQQQLTQQVDVFVSDDAFGKGSWLKFETGQYTAKNRWTLIQHNESYISKVRLLNKKQIPLGMREQAGSFYTGYQSKTEGPKIGKKILWW</sequence>
<dbReference type="PROSITE" id="PS50943">
    <property type="entry name" value="HTH_CROC1"/>
    <property type="match status" value="1"/>
</dbReference>
<dbReference type="Proteomes" id="UP001275867">
    <property type="component" value="Unassembled WGS sequence"/>
</dbReference>
<keyword evidence="2" id="KW-0812">Transmembrane</keyword>
<reference evidence="4" key="2">
    <citation type="submission" date="2019-10" db="EMBL/GenBank/DDBJ databases">
        <title>Malate fermentation in French cider.</title>
        <authorList>
            <person name="Cousin F.J."/>
            <person name="Medina Fernandez S."/>
            <person name="Misery B."/>
            <person name="Laplace J.-M."/>
            <person name="Cretenet M."/>
        </authorList>
    </citation>
    <scope>NUCLEOTIDE SEQUENCE</scope>
    <source>
        <strain evidence="4">UCMA15901</strain>
    </source>
</reference>
<evidence type="ECO:0000256" key="1">
    <source>
        <dbReference type="ARBA" id="ARBA00023125"/>
    </source>
</evidence>
<keyword evidence="1" id="KW-0238">DNA-binding</keyword>
<dbReference type="AlphaFoldDB" id="A0AAP5TBM4"/>
<accession>A0AAP5TBM4</accession>
<dbReference type="Pfam" id="PF01381">
    <property type="entry name" value="HTH_3"/>
    <property type="match status" value="1"/>
</dbReference>
<dbReference type="CDD" id="cd00093">
    <property type="entry name" value="HTH_XRE"/>
    <property type="match status" value="1"/>
</dbReference>
<dbReference type="PANTHER" id="PTHR46558">
    <property type="entry name" value="TRACRIPTIONAL REGULATORY PROTEIN-RELATED-RELATED"/>
    <property type="match status" value="1"/>
</dbReference>
<evidence type="ECO:0000313" key="5">
    <source>
        <dbReference type="EMBL" id="OAD63284.1"/>
    </source>
</evidence>
<evidence type="ECO:0000259" key="3">
    <source>
        <dbReference type="PROSITE" id="PS50943"/>
    </source>
</evidence>